<name>A0ABS2QF94_9BACI</name>
<keyword evidence="3" id="KW-0547">Nucleotide-binding</keyword>
<dbReference type="GO" id="GO:0004594">
    <property type="term" value="F:pantothenate kinase activity"/>
    <property type="evidence" value="ECO:0007669"/>
    <property type="project" value="UniProtKB-EC"/>
</dbReference>
<organism evidence="7 8">
    <name type="scientific">Peribacillus deserti</name>
    <dbReference type="NCBI Taxonomy" id="673318"/>
    <lineage>
        <taxon>Bacteria</taxon>
        <taxon>Bacillati</taxon>
        <taxon>Bacillota</taxon>
        <taxon>Bacilli</taxon>
        <taxon>Bacillales</taxon>
        <taxon>Bacillaceae</taxon>
        <taxon>Peribacillus</taxon>
    </lineage>
</organism>
<evidence type="ECO:0000256" key="2">
    <source>
        <dbReference type="ARBA" id="ARBA00022679"/>
    </source>
</evidence>
<evidence type="ECO:0000256" key="5">
    <source>
        <dbReference type="ARBA" id="ARBA00022840"/>
    </source>
</evidence>
<gene>
    <name evidence="7" type="ORF">JOC77_001174</name>
</gene>
<keyword evidence="5" id="KW-0067">ATP-binding</keyword>
<dbReference type="SUPFAM" id="SSF53067">
    <property type="entry name" value="Actin-like ATPase domain"/>
    <property type="match status" value="1"/>
</dbReference>
<evidence type="ECO:0000313" key="7">
    <source>
        <dbReference type="EMBL" id="MBM7691767.1"/>
    </source>
</evidence>
<evidence type="ECO:0000256" key="1">
    <source>
        <dbReference type="ARBA" id="ARBA00022490"/>
    </source>
</evidence>
<dbReference type="PIRSF" id="PIRSF036940">
    <property type="entry name" value="PanK_bac_aCoA"/>
    <property type="match status" value="1"/>
</dbReference>
<dbReference type="Gene3D" id="3.30.420.40">
    <property type="match status" value="1"/>
</dbReference>
<proteinExistence type="predicted"/>
<evidence type="ECO:0000256" key="6">
    <source>
        <dbReference type="ARBA" id="ARBA00022993"/>
    </source>
</evidence>
<dbReference type="PANTHER" id="PTHR12280">
    <property type="entry name" value="PANTOTHENATE KINASE"/>
    <property type="match status" value="1"/>
</dbReference>
<dbReference type="InterPro" id="IPR004567">
    <property type="entry name" value="Type_II_PanK"/>
</dbReference>
<sequence length="271" mass="29598">MAESQTIGLDAGGTLLKAVYYEKGRLHLKKYSYDTLDSFLQWIKLVVPNARISITGGKAAYIQDKLKTSDLHLVDEFTAVTEGIRYLLEPSHPLLKSGFILANIGTGTSIHYITGKETIRLTGSGVGGGTLMGLASVLTGERDFQEICRMAEIGDRSMMDLQVKDIYEPLESPIPGHYTASNFGKGLRHGEIKNEDLLAALVGMITETVVLLAAGNAQLKGVKDILYIGNTMNGSRMFKKNLKQTTEIFGFTYQELERGEYSGAIGALHSE</sequence>
<dbReference type="EMBL" id="JAFBFI010000003">
    <property type="protein sequence ID" value="MBM7691767.1"/>
    <property type="molecule type" value="Genomic_DNA"/>
</dbReference>
<dbReference type="EC" id="2.7.1.33" evidence="7"/>
<dbReference type="RefSeq" id="WP_204539891.1">
    <property type="nucleotide sequence ID" value="NZ_JAFBFI010000003.1"/>
</dbReference>
<keyword evidence="4 7" id="KW-0418">Kinase</keyword>
<protein>
    <submittedName>
        <fullName evidence="7">Type II pantothenate kinase</fullName>
        <ecNumber evidence="7">2.7.1.33</ecNumber>
    </submittedName>
</protein>
<keyword evidence="8" id="KW-1185">Reference proteome</keyword>
<evidence type="ECO:0000313" key="8">
    <source>
        <dbReference type="Proteomes" id="UP000823486"/>
    </source>
</evidence>
<keyword evidence="1" id="KW-0963">Cytoplasm</keyword>
<accession>A0ABS2QF94</accession>
<keyword evidence="6" id="KW-0173">Coenzyme A biosynthesis</keyword>
<dbReference type="InterPro" id="IPR043129">
    <property type="entry name" value="ATPase_NBD"/>
</dbReference>
<comment type="caution">
    <text evidence="7">The sequence shown here is derived from an EMBL/GenBank/DDBJ whole genome shotgun (WGS) entry which is preliminary data.</text>
</comment>
<evidence type="ECO:0000256" key="4">
    <source>
        <dbReference type="ARBA" id="ARBA00022777"/>
    </source>
</evidence>
<reference evidence="7 8" key="1">
    <citation type="submission" date="2021-01" db="EMBL/GenBank/DDBJ databases">
        <title>Genomic Encyclopedia of Type Strains, Phase IV (KMG-IV): sequencing the most valuable type-strain genomes for metagenomic binning, comparative biology and taxonomic classification.</title>
        <authorList>
            <person name="Goeker M."/>
        </authorList>
    </citation>
    <scope>NUCLEOTIDE SEQUENCE [LARGE SCALE GENOMIC DNA]</scope>
    <source>
        <strain evidence="7 8">DSM 105482</strain>
    </source>
</reference>
<dbReference type="InterPro" id="IPR011602">
    <property type="entry name" value="Type_II_PanK_bac"/>
</dbReference>
<dbReference type="Pfam" id="PF03630">
    <property type="entry name" value="Fumble"/>
    <property type="match status" value="1"/>
</dbReference>
<dbReference type="NCBIfam" id="NF009842">
    <property type="entry name" value="PRK13317.1"/>
    <property type="match status" value="1"/>
</dbReference>
<dbReference type="CDD" id="cd24085">
    <property type="entry name" value="ASKHA_NBD_PanK-II_bac"/>
    <property type="match status" value="1"/>
</dbReference>
<dbReference type="Proteomes" id="UP000823486">
    <property type="component" value="Unassembled WGS sequence"/>
</dbReference>
<keyword evidence="2 7" id="KW-0808">Transferase</keyword>
<evidence type="ECO:0000256" key="3">
    <source>
        <dbReference type="ARBA" id="ARBA00022741"/>
    </source>
</evidence>
<dbReference type="PANTHER" id="PTHR12280:SF20">
    <property type="entry name" value="4'-PHOSPHOPANTETHEINE PHOSPHATASE"/>
    <property type="match status" value="1"/>
</dbReference>